<keyword evidence="1" id="KW-0479">Metal-binding</keyword>
<dbReference type="PROSITE" id="PS51677">
    <property type="entry name" value="NODB"/>
    <property type="match status" value="1"/>
</dbReference>
<evidence type="ECO:0000259" key="3">
    <source>
        <dbReference type="PROSITE" id="PS51677"/>
    </source>
</evidence>
<keyword evidence="2" id="KW-0378">Hydrolase</keyword>
<dbReference type="GO" id="GO:0005975">
    <property type="term" value="P:carbohydrate metabolic process"/>
    <property type="evidence" value="ECO:0007669"/>
    <property type="project" value="InterPro"/>
</dbReference>
<proteinExistence type="predicted"/>
<evidence type="ECO:0000313" key="4">
    <source>
        <dbReference type="EMBL" id="RGW52692.1"/>
    </source>
</evidence>
<evidence type="ECO:0000256" key="2">
    <source>
        <dbReference type="ARBA" id="ARBA00022801"/>
    </source>
</evidence>
<dbReference type="GO" id="GO:0016810">
    <property type="term" value="F:hydrolase activity, acting on carbon-nitrogen (but not peptide) bonds"/>
    <property type="evidence" value="ECO:0007669"/>
    <property type="project" value="InterPro"/>
</dbReference>
<feature type="domain" description="NodB homology" evidence="3">
    <location>
        <begin position="75"/>
        <end position="248"/>
    </location>
</feature>
<dbReference type="CDD" id="cd10954">
    <property type="entry name" value="CE4_CtAXE_like"/>
    <property type="match status" value="1"/>
</dbReference>
<name>A0A395XMK2_9FIRM</name>
<dbReference type="InterPro" id="IPR011330">
    <property type="entry name" value="Glyco_hydro/deAcase_b/a-brl"/>
</dbReference>
<dbReference type="InterPro" id="IPR002509">
    <property type="entry name" value="NODB_dom"/>
</dbReference>
<dbReference type="EMBL" id="QSAJ01000021">
    <property type="protein sequence ID" value="RGW52692.1"/>
    <property type="molecule type" value="Genomic_DNA"/>
</dbReference>
<dbReference type="InterPro" id="IPR050248">
    <property type="entry name" value="Polysacc_deacetylase_ArnD"/>
</dbReference>
<dbReference type="Proteomes" id="UP000266376">
    <property type="component" value="Unassembled WGS sequence"/>
</dbReference>
<dbReference type="GO" id="GO:0016020">
    <property type="term" value="C:membrane"/>
    <property type="evidence" value="ECO:0007669"/>
    <property type="project" value="TreeGrafter"/>
</dbReference>
<gene>
    <name evidence="4" type="ORF">DWV67_09460</name>
</gene>
<dbReference type="Pfam" id="PF01522">
    <property type="entry name" value="Polysacc_deac_1"/>
    <property type="match status" value="1"/>
</dbReference>
<dbReference type="GO" id="GO:0046872">
    <property type="term" value="F:metal ion binding"/>
    <property type="evidence" value="ECO:0007669"/>
    <property type="project" value="UniProtKB-KW"/>
</dbReference>
<accession>A0A395XMK2</accession>
<dbReference type="PANTHER" id="PTHR10587:SF133">
    <property type="entry name" value="CHITIN DEACETYLASE 1-RELATED"/>
    <property type="match status" value="1"/>
</dbReference>
<sequence>MKEWKLKKVIQILTACLAMIVVLNVSGISMKTTQTIDINKKESKTNRRDSNLQIESETRETISRILNEQIQTELPQIAITFDDGPSVCTPALLDGLKERGVKATFFLVGENVETYPDIVKRIYEEGHLIGNHTYHHVEITKLSDEEAMYEINKTDELIAAITGQRVQYIRPPFGVWQRELENYLDVLPVMWTVDPLDWTTENIDEVVNKVVSQAKENDIILLHDCYKSSVEAALRIVDLLKAEGFEFVTVDKLILE</sequence>
<organism evidence="4 5">
    <name type="scientific">Dorea formicigenerans</name>
    <dbReference type="NCBI Taxonomy" id="39486"/>
    <lineage>
        <taxon>Bacteria</taxon>
        <taxon>Bacillati</taxon>
        <taxon>Bacillota</taxon>
        <taxon>Clostridia</taxon>
        <taxon>Lachnospirales</taxon>
        <taxon>Lachnospiraceae</taxon>
        <taxon>Dorea</taxon>
    </lineage>
</organism>
<protein>
    <submittedName>
        <fullName evidence="4">Peptidoglycan N-acetylglucosamine deacetylase</fullName>
    </submittedName>
</protein>
<dbReference type="SUPFAM" id="SSF88713">
    <property type="entry name" value="Glycoside hydrolase/deacetylase"/>
    <property type="match status" value="1"/>
</dbReference>
<dbReference type="AlphaFoldDB" id="A0A395XMK2"/>
<reference evidence="4 5" key="1">
    <citation type="submission" date="2018-08" db="EMBL/GenBank/DDBJ databases">
        <title>A genome reference for cultivated species of the human gut microbiota.</title>
        <authorList>
            <person name="Zou Y."/>
            <person name="Xue W."/>
            <person name="Luo G."/>
        </authorList>
    </citation>
    <scope>NUCLEOTIDE SEQUENCE [LARGE SCALE GENOMIC DNA]</scope>
    <source>
        <strain evidence="4 5">AF12-11</strain>
    </source>
</reference>
<evidence type="ECO:0000256" key="1">
    <source>
        <dbReference type="ARBA" id="ARBA00022723"/>
    </source>
</evidence>
<dbReference type="Gene3D" id="3.20.20.370">
    <property type="entry name" value="Glycoside hydrolase/deacetylase"/>
    <property type="match status" value="1"/>
</dbReference>
<dbReference type="PANTHER" id="PTHR10587">
    <property type="entry name" value="GLYCOSYL TRANSFERASE-RELATED"/>
    <property type="match status" value="1"/>
</dbReference>
<comment type="caution">
    <text evidence="4">The sequence shown here is derived from an EMBL/GenBank/DDBJ whole genome shotgun (WGS) entry which is preliminary data.</text>
</comment>
<evidence type="ECO:0000313" key="5">
    <source>
        <dbReference type="Proteomes" id="UP000266376"/>
    </source>
</evidence>